<keyword evidence="3" id="KW-0201">Cytochrome c-type biogenesis</keyword>
<evidence type="ECO:0000313" key="8">
    <source>
        <dbReference type="EMBL" id="MBB5844601.1"/>
    </source>
</evidence>
<protein>
    <submittedName>
        <fullName evidence="8">Cytochrome c biogenesis protein</fullName>
    </submittedName>
</protein>
<name>A0A841AS44_9MICO</name>
<gene>
    <name evidence="8" type="ORF">HD599_002924</name>
</gene>
<dbReference type="PANTHER" id="PTHR31566:SF0">
    <property type="entry name" value="CYTOCHROME C BIOGENESIS PROTEIN CCS1, CHLOROPLASTIC"/>
    <property type="match status" value="1"/>
</dbReference>
<proteinExistence type="predicted"/>
<evidence type="ECO:0000259" key="7">
    <source>
        <dbReference type="Pfam" id="PF05140"/>
    </source>
</evidence>
<keyword evidence="5 6" id="KW-0472">Membrane</keyword>
<accession>A0A841AS44</accession>
<keyword evidence="9" id="KW-1185">Reference proteome</keyword>
<dbReference type="GO" id="GO:0017004">
    <property type="term" value="P:cytochrome complex assembly"/>
    <property type="evidence" value="ECO:0007669"/>
    <property type="project" value="UniProtKB-KW"/>
</dbReference>
<evidence type="ECO:0000256" key="1">
    <source>
        <dbReference type="ARBA" id="ARBA00004141"/>
    </source>
</evidence>
<keyword evidence="2 6" id="KW-0812">Transmembrane</keyword>
<comment type="subcellular location">
    <subcellularLocation>
        <location evidence="1">Membrane</location>
        <topology evidence="1">Multi-pass membrane protein</topology>
    </subcellularLocation>
</comment>
<evidence type="ECO:0000256" key="2">
    <source>
        <dbReference type="ARBA" id="ARBA00022692"/>
    </source>
</evidence>
<evidence type="ECO:0000256" key="6">
    <source>
        <dbReference type="SAM" id="Phobius"/>
    </source>
</evidence>
<reference evidence="8 9" key="1">
    <citation type="submission" date="2020-08" db="EMBL/GenBank/DDBJ databases">
        <title>Sequencing the genomes of 1000 actinobacteria strains.</title>
        <authorList>
            <person name="Klenk H.-P."/>
        </authorList>
    </citation>
    <scope>NUCLEOTIDE SEQUENCE [LARGE SCALE GENOMIC DNA]</scope>
    <source>
        <strain evidence="8 9">DSM 105784</strain>
    </source>
</reference>
<feature type="transmembrane region" description="Helical" evidence="6">
    <location>
        <begin position="43"/>
        <end position="61"/>
    </location>
</feature>
<evidence type="ECO:0000313" key="9">
    <source>
        <dbReference type="Proteomes" id="UP000536685"/>
    </source>
</evidence>
<dbReference type="Pfam" id="PF05140">
    <property type="entry name" value="ResB"/>
    <property type="match status" value="1"/>
</dbReference>
<evidence type="ECO:0000256" key="4">
    <source>
        <dbReference type="ARBA" id="ARBA00022989"/>
    </source>
</evidence>
<dbReference type="InterPro" id="IPR023494">
    <property type="entry name" value="Cyt_c_bgen_Ccs1/CcsB/ResB"/>
</dbReference>
<dbReference type="RefSeq" id="WP_184238888.1">
    <property type="nucleotide sequence ID" value="NZ_JACHMJ010000001.1"/>
</dbReference>
<feature type="transmembrane region" description="Helical" evidence="6">
    <location>
        <begin position="197"/>
        <end position="218"/>
    </location>
</feature>
<comment type="caution">
    <text evidence="8">The sequence shown here is derived from an EMBL/GenBank/DDBJ whole genome shotgun (WGS) entry which is preliminary data.</text>
</comment>
<feature type="transmembrane region" description="Helical" evidence="6">
    <location>
        <begin position="468"/>
        <end position="487"/>
    </location>
</feature>
<dbReference type="PANTHER" id="PTHR31566">
    <property type="entry name" value="CYTOCHROME C BIOGENESIS PROTEIN CCS1, CHLOROPLASTIC"/>
    <property type="match status" value="1"/>
</dbReference>
<feature type="domain" description="ResB-like" evidence="7">
    <location>
        <begin position="40"/>
        <end position="523"/>
    </location>
</feature>
<dbReference type="Proteomes" id="UP000536685">
    <property type="component" value="Unassembled WGS sequence"/>
</dbReference>
<dbReference type="InterPro" id="IPR007816">
    <property type="entry name" value="ResB-like_domain"/>
</dbReference>
<dbReference type="GO" id="GO:0016020">
    <property type="term" value="C:membrane"/>
    <property type="evidence" value="ECO:0007669"/>
    <property type="project" value="UniProtKB-SubCell"/>
</dbReference>
<feature type="transmembrane region" description="Helical" evidence="6">
    <location>
        <begin position="96"/>
        <end position="115"/>
    </location>
</feature>
<evidence type="ECO:0000256" key="3">
    <source>
        <dbReference type="ARBA" id="ARBA00022748"/>
    </source>
</evidence>
<dbReference type="EMBL" id="JACHMJ010000001">
    <property type="protein sequence ID" value="MBB5844601.1"/>
    <property type="molecule type" value="Genomic_DNA"/>
</dbReference>
<organism evidence="8 9">
    <name type="scientific">Conyzicola lurida</name>
    <dbReference type="NCBI Taxonomy" id="1172621"/>
    <lineage>
        <taxon>Bacteria</taxon>
        <taxon>Bacillati</taxon>
        <taxon>Actinomycetota</taxon>
        <taxon>Actinomycetes</taxon>
        <taxon>Micrococcales</taxon>
        <taxon>Microbacteriaceae</taxon>
        <taxon>Conyzicola</taxon>
    </lineage>
</organism>
<keyword evidence="4 6" id="KW-1133">Transmembrane helix</keyword>
<evidence type="ECO:0000256" key="5">
    <source>
        <dbReference type="ARBA" id="ARBA00023136"/>
    </source>
</evidence>
<dbReference type="AlphaFoldDB" id="A0A841AS44"/>
<sequence length="540" mass="58430">MSSSRPSDHFDSPEPDKSVTQPALGVVGYLRFFWRQLTSMRTALFLLLLLAFAAIPGSLVAQRSSDPNGVIQYRVDHPDLYPILDKLQVFDTYTSVWFSSIYLLLFVSLIGCIIPRSIHHFKALRARPPKTPARLTRLAGYTSQTVETDAAGAIDLAKSQLKRLGYRTELYPSKTRAGLASFSVSAERGYLRETGNLVFHTALVGILVSVAIGGSYGYSGQRVVVEGQKFVNVLGDYDSFNPGRFFESDVLAPYRISLDEFSATYELENTAAIGQATDYSAYVTTTTPDGDESQANIKVNEPLDIGGTQVFLLGNGYAPTIVVRDPEGNVVWTDSTPFLPQDTNLTSLGTIKIPDGLAEQVGMIGFFYPTQAELPSGALASGYPDLLNPVLSLRVYTGDLGLDAGVPRSVYELDLDDLTPIAGGGADVDALQLGVGDTVDLPNGLGTIELTDVKRFASFDIHNDPSQFWVLLFAILVLAGLFTGLFIPRRRVWVKATETADGAVTLEYAGLARGEDPRLEEAVAGIAAAHSKQLGLKVEP</sequence>